<proteinExistence type="predicted"/>
<dbReference type="Proteomes" id="UP001159405">
    <property type="component" value="Unassembled WGS sequence"/>
</dbReference>
<keyword evidence="3" id="KW-1185">Reference proteome</keyword>
<protein>
    <submittedName>
        <fullName evidence="2">Uncharacterized protein</fullName>
    </submittedName>
</protein>
<name>A0ABN8NPM0_9CNID</name>
<evidence type="ECO:0000313" key="2">
    <source>
        <dbReference type="EMBL" id="CAH3116146.1"/>
    </source>
</evidence>
<evidence type="ECO:0000256" key="1">
    <source>
        <dbReference type="SAM" id="SignalP"/>
    </source>
</evidence>
<organism evidence="2 3">
    <name type="scientific">Porites lobata</name>
    <dbReference type="NCBI Taxonomy" id="104759"/>
    <lineage>
        <taxon>Eukaryota</taxon>
        <taxon>Metazoa</taxon>
        <taxon>Cnidaria</taxon>
        <taxon>Anthozoa</taxon>
        <taxon>Hexacorallia</taxon>
        <taxon>Scleractinia</taxon>
        <taxon>Fungiina</taxon>
        <taxon>Poritidae</taxon>
        <taxon>Porites</taxon>
    </lineage>
</organism>
<feature type="chain" id="PRO_5045470985" evidence="1">
    <location>
        <begin position="28"/>
        <end position="71"/>
    </location>
</feature>
<reference evidence="2 3" key="1">
    <citation type="submission" date="2022-05" db="EMBL/GenBank/DDBJ databases">
        <authorList>
            <consortium name="Genoscope - CEA"/>
            <person name="William W."/>
        </authorList>
    </citation>
    <scope>NUCLEOTIDE SEQUENCE [LARGE SCALE GENOMIC DNA]</scope>
</reference>
<keyword evidence="1" id="KW-0732">Signal</keyword>
<dbReference type="EMBL" id="CALNXK010000029">
    <property type="protein sequence ID" value="CAH3116146.1"/>
    <property type="molecule type" value="Genomic_DNA"/>
</dbReference>
<feature type="signal peptide" evidence="1">
    <location>
        <begin position="1"/>
        <end position="27"/>
    </location>
</feature>
<accession>A0ABN8NPM0</accession>
<evidence type="ECO:0000313" key="3">
    <source>
        <dbReference type="Proteomes" id="UP001159405"/>
    </source>
</evidence>
<sequence length="71" mass="8157">MKYFSSAIFLCVLLSLLLSASYENVDAASLGRRFNAKVLKERSETIHYRRRICQAARSLNCVKEDEPMLTE</sequence>
<comment type="caution">
    <text evidence="2">The sequence shown here is derived from an EMBL/GenBank/DDBJ whole genome shotgun (WGS) entry which is preliminary data.</text>
</comment>
<gene>
    <name evidence="2" type="ORF">PLOB_00024251</name>
</gene>